<sequence length="214" mass="23896">MILDFSKENAATQYSLKCINNSDSNWYFYIYQRMLNQEDNDVYSLVWMASPYKIGKNSFIIFTWSLEDSFWWFNTGDLQIDVVPASGGDISASLPSNNSTTFSIVDNTPKLSSAVSGTPSDKFLIKGEDNIPNYTFSTGIGMSDFATYLKQSYTNTSQEFDSNTTFWIAATTSQKQVTGVLSQTNISNAAIFSFPVNVYNLTASLGEDNLWTIS</sequence>
<name>A0A2K9PT16_9FLAO</name>
<dbReference type="RefSeq" id="WP_102756862.1">
    <property type="nucleotide sequence ID" value="NZ_CP025791.1"/>
</dbReference>
<dbReference type="AlphaFoldDB" id="A0A2K9PT16"/>
<dbReference type="KEGG" id="fek:C1H87_16425"/>
<accession>A0A2K9PT16</accession>
<proteinExistence type="predicted"/>
<evidence type="ECO:0000313" key="1">
    <source>
        <dbReference type="EMBL" id="AUP80210.1"/>
    </source>
</evidence>
<keyword evidence="2" id="KW-1185">Reference proteome</keyword>
<reference evidence="1 2" key="1">
    <citation type="submission" date="2018-01" db="EMBL/GenBank/DDBJ databases">
        <title>Complete genome sequence of Flavivirga eckloniae ECD14 isolated from seaweed Ecklonia cava.</title>
        <authorList>
            <person name="Lee J.H."/>
            <person name="Baik K.S."/>
            <person name="Seong C.N."/>
        </authorList>
    </citation>
    <scope>NUCLEOTIDE SEQUENCE [LARGE SCALE GENOMIC DNA]</scope>
    <source>
        <strain evidence="1 2">ECD14</strain>
    </source>
</reference>
<dbReference type="EMBL" id="CP025791">
    <property type="protein sequence ID" value="AUP80210.1"/>
    <property type="molecule type" value="Genomic_DNA"/>
</dbReference>
<gene>
    <name evidence="1" type="ORF">C1H87_16425</name>
</gene>
<protein>
    <submittedName>
        <fullName evidence="1">Protein RhiA</fullName>
    </submittedName>
</protein>
<evidence type="ECO:0000313" key="2">
    <source>
        <dbReference type="Proteomes" id="UP000235826"/>
    </source>
</evidence>
<dbReference type="Proteomes" id="UP000235826">
    <property type="component" value="Chromosome"/>
</dbReference>
<dbReference type="OrthoDB" id="2661796at2"/>
<organism evidence="1 2">
    <name type="scientific">Flavivirga eckloniae</name>
    <dbReference type="NCBI Taxonomy" id="1803846"/>
    <lineage>
        <taxon>Bacteria</taxon>
        <taxon>Pseudomonadati</taxon>
        <taxon>Bacteroidota</taxon>
        <taxon>Flavobacteriia</taxon>
        <taxon>Flavobacteriales</taxon>
        <taxon>Flavobacteriaceae</taxon>
        <taxon>Flavivirga</taxon>
    </lineage>
</organism>